<gene>
    <name evidence="4" type="ORF">TIFTF001_009139</name>
</gene>
<evidence type="ECO:0000256" key="3">
    <source>
        <dbReference type="PROSITE-ProRule" id="PRU00708"/>
    </source>
</evidence>
<dbReference type="AlphaFoldDB" id="A0AA88A699"/>
<keyword evidence="2" id="KW-0677">Repeat</keyword>
<organism evidence="4 5">
    <name type="scientific">Ficus carica</name>
    <name type="common">Common fig</name>
    <dbReference type="NCBI Taxonomy" id="3494"/>
    <lineage>
        <taxon>Eukaryota</taxon>
        <taxon>Viridiplantae</taxon>
        <taxon>Streptophyta</taxon>
        <taxon>Embryophyta</taxon>
        <taxon>Tracheophyta</taxon>
        <taxon>Spermatophyta</taxon>
        <taxon>Magnoliopsida</taxon>
        <taxon>eudicotyledons</taxon>
        <taxon>Gunneridae</taxon>
        <taxon>Pentapetalae</taxon>
        <taxon>rosids</taxon>
        <taxon>fabids</taxon>
        <taxon>Rosales</taxon>
        <taxon>Moraceae</taxon>
        <taxon>Ficeae</taxon>
        <taxon>Ficus</taxon>
    </lineage>
</organism>
<dbReference type="Gramene" id="FCD_00021217-RA">
    <property type="protein sequence ID" value="FCD_00021217-RA:cds"/>
    <property type="gene ID" value="FCD_00021217"/>
</dbReference>
<evidence type="ECO:0000256" key="2">
    <source>
        <dbReference type="ARBA" id="ARBA00022737"/>
    </source>
</evidence>
<dbReference type="InterPro" id="IPR044179">
    <property type="entry name" value="PPR5-like"/>
</dbReference>
<dbReference type="GO" id="GO:0003729">
    <property type="term" value="F:mRNA binding"/>
    <property type="evidence" value="ECO:0007669"/>
    <property type="project" value="InterPro"/>
</dbReference>
<evidence type="ECO:0000313" key="5">
    <source>
        <dbReference type="Proteomes" id="UP001187192"/>
    </source>
</evidence>
<reference evidence="4" key="1">
    <citation type="submission" date="2023-07" db="EMBL/GenBank/DDBJ databases">
        <title>draft genome sequence of fig (Ficus carica).</title>
        <authorList>
            <person name="Takahashi T."/>
            <person name="Nishimura K."/>
        </authorList>
    </citation>
    <scope>NUCLEOTIDE SEQUENCE</scope>
</reference>
<dbReference type="PANTHER" id="PTHR47874:SF4">
    <property type="entry name" value="EXPRESSED PROTEIN"/>
    <property type="match status" value="1"/>
</dbReference>
<dbReference type="NCBIfam" id="TIGR00756">
    <property type="entry name" value="PPR"/>
    <property type="match status" value="2"/>
</dbReference>
<dbReference type="Gene3D" id="1.25.40.10">
    <property type="entry name" value="Tetratricopeptide repeat domain"/>
    <property type="match status" value="2"/>
</dbReference>
<protein>
    <recommendedName>
        <fullName evidence="6">Pentatricopeptide repeat-containing protein</fullName>
    </recommendedName>
</protein>
<dbReference type="Proteomes" id="UP001187192">
    <property type="component" value="Unassembled WGS sequence"/>
</dbReference>
<feature type="repeat" description="PPR" evidence="3">
    <location>
        <begin position="108"/>
        <end position="142"/>
    </location>
</feature>
<dbReference type="InterPro" id="IPR002885">
    <property type="entry name" value="PPR_rpt"/>
</dbReference>
<dbReference type="InterPro" id="IPR011990">
    <property type="entry name" value="TPR-like_helical_dom_sf"/>
</dbReference>
<dbReference type="Pfam" id="PF13041">
    <property type="entry name" value="PPR_2"/>
    <property type="match status" value="1"/>
</dbReference>
<comment type="caution">
    <text evidence="4">The sequence shown here is derived from an EMBL/GenBank/DDBJ whole genome shotgun (WGS) entry which is preliminary data.</text>
</comment>
<dbReference type="Pfam" id="PF01535">
    <property type="entry name" value="PPR"/>
    <property type="match status" value="2"/>
</dbReference>
<sequence>MALGFSFVSKALTLRPHTRFAAIQWSCSKRFFCGNQVHVCDSDSLGSMTQNLIHQPNSHIKPTLDSHHFSSFSWQSLLSSLASSSSPDKARLVLEWRLEKLLNENERNCDAYSELISQCGKIGDLELAMSICTLLEAHGIKPNSAAFNSLIHVCFSSGNISTAFGLFEIMSNTDDGFKPNSETFDAFISGFSKLGNAGAMQAWYSAKRAAGLACHIQNYESLIWGCIKSGNFESADRFHEEMVLAGLKPSMLILESFLEGLCKRRSSNRVKEFVKFVVVGGGKISKQMAERVVGLYSELGEVEEMEELLATLVESDHVSEVLFVVHCGIIRMQAVLDRLDLVEYAVGRMLKQGLRFRCPDDVEKVICAYFRRQEYERLDLFLERIKGSYEFSRSTYDLLISGYRRARLSDKMDLVMNDMKSAGLL</sequence>
<dbReference type="PROSITE" id="PS51375">
    <property type="entry name" value="PPR"/>
    <property type="match status" value="2"/>
</dbReference>
<evidence type="ECO:0008006" key="6">
    <source>
        <dbReference type="Google" id="ProtNLM"/>
    </source>
</evidence>
<name>A0AA88A699_FICCA</name>
<comment type="similarity">
    <text evidence="1">Belongs to the PPR family. P subfamily.</text>
</comment>
<feature type="repeat" description="PPR" evidence="3">
    <location>
        <begin position="215"/>
        <end position="249"/>
    </location>
</feature>
<dbReference type="EMBL" id="BTGU01000010">
    <property type="protein sequence ID" value="GMN39913.1"/>
    <property type="molecule type" value="Genomic_DNA"/>
</dbReference>
<proteinExistence type="inferred from homology"/>
<keyword evidence="5" id="KW-1185">Reference proteome</keyword>
<evidence type="ECO:0000313" key="4">
    <source>
        <dbReference type="EMBL" id="GMN39913.1"/>
    </source>
</evidence>
<evidence type="ECO:0000256" key="1">
    <source>
        <dbReference type="ARBA" id="ARBA00007626"/>
    </source>
</evidence>
<dbReference type="PANTHER" id="PTHR47874">
    <property type="entry name" value="EXPRESSED PROTEIN"/>
    <property type="match status" value="1"/>
</dbReference>
<accession>A0AA88A699</accession>